<dbReference type="OrthoDB" id="9789052at2"/>
<proteinExistence type="predicted"/>
<evidence type="ECO:0000313" key="3">
    <source>
        <dbReference type="Proteomes" id="UP000001520"/>
    </source>
</evidence>
<dbReference type="EMBL" id="AP011529">
    <property type="protein sequence ID" value="BAI79890.1"/>
    <property type="molecule type" value="Genomic_DNA"/>
</dbReference>
<reference evidence="2 3" key="1">
    <citation type="journal article" date="2010" name="DNA Res.">
        <title>Bacterial lifestyle in a deep-sea hydrothermal vent chimney revealed by the genome sequence of the thermophilic bacterium Deferribacter desulfuricans SSM1.</title>
        <authorList>
            <person name="Takaki Y."/>
            <person name="Shimamura S."/>
            <person name="Nakagawa S."/>
            <person name="Fukuhara Y."/>
            <person name="Horikawa H."/>
            <person name="Ankai A."/>
            <person name="Harada T."/>
            <person name="Hosoyama A."/>
            <person name="Oguchi A."/>
            <person name="Fukui S."/>
            <person name="Fujita N."/>
            <person name="Takami H."/>
            <person name="Takai K."/>
        </authorList>
    </citation>
    <scope>NUCLEOTIDE SEQUENCE [LARGE SCALE GENOMIC DNA]</scope>
    <source>
        <strain evidence="3">DSM 14783 / JCM 11476 / NBRC 101012 / SSM1</strain>
    </source>
</reference>
<accession>D3PBB7</accession>
<sequence>MKKVIFLDTNVILRYLLKDKPEQFNEIKETFSLLKTGKIKGYILSEVLLETYYVLVSFYNVPKEEALISLKKLLLYKGFIGKEKEILLNAIDYVLNNPKVGLLDWVLCLKSKQKNGAILTFDKILAKNCNNNL</sequence>
<dbReference type="STRING" id="639282.DEFDS_0396"/>
<dbReference type="InterPro" id="IPR002716">
    <property type="entry name" value="PIN_dom"/>
</dbReference>
<dbReference type="RefSeq" id="WP_013007138.1">
    <property type="nucleotide sequence ID" value="NC_013939.1"/>
</dbReference>
<feature type="domain" description="PIN" evidence="1">
    <location>
        <begin position="3"/>
        <end position="127"/>
    </location>
</feature>
<dbReference type="Pfam" id="PF13470">
    <property type="entry name" value="PIN_3"/>
    <property type="match status" value="1"/>
</dbReference>
<dbReference type="HOGENOM" id="CLU_121449_1_1_0"/>
<dbReference type="InterPro" id="IPR029060">
    <property type="entry name" value="PIN-like_dom_sf"/>
</dbReference>
<dbReference type="SMART" id="SM00670">
    <property type="entry name" value="PINc"/>
    <property type="match status" value="1"/>
</dbReference>
<evidence type="ECO:0000313" key="2">
    <source>
        <dbReference type="EMBL" id="BAI79890.1"/>
    </source>
</evidence>
<evidence type="ECO:0000259" key="1">
    <source>
        <dbReference type="SMART" id="SM00670"/>
    </source>
</evidence>
<dbReference type="AlphaFoldDB" id="D3PBB7"/>
<dbReference type="Gene3D" id="3.40.50.1010">
    <property type="entry name" value="5'-nuclease"/>
    <property type="match status" value="1"/>
</dbReference>
<protein>
    <recommendedName>
        <fullName evidence="1">PIN domain-containing protein</fullName>
    </recommendedName>
</protein>
<organism evidence="2 3">
    <name type="scientific">Deferribacter desulfuricans (strain DSM 14783 / JCM 11476 / NBRC 101012 / SSM1)</name>
    <dbReference type="NCBI Taxonomy" id="639282"/>
    <lineage>
        <taxon>Bacteria</taxon>
        <taxon>Pseudomonadati</taxon>
        <taxon>Deferribacterota</taxon>
        <taxon>Deferribacteres</taxon>
        <taxon>Deferribacterales</taxon>
        <taxon>Deferribacteraceae</taxon>
        <taxon>Deferribacter</taxon>
    </lineage>
</organism>
<dbReference type="eggNOG" id="COG1848">
    <property type="taxonomic scope" value="Bacteria"/>
</dbReference>
<dbReference type="KEGG" id="ddf:DEFDS_0396"/>
<keyword evidence="3" id="KW-1185">Reference proteome</keyword>
<dbReference type="SUPFAM" id="SSF88723">
    <property type="entry name" value="PIN domain-like"/>
    <property type="match status" value="1"/>
</dbReference>
<gene>
    <name evidence="2" type="ordered locus">DEFDS_0396</name>
</gene>
<dbReference type="Proteomes" id="UP000001520">
    <property type="component" value="Chromosome"/>
</dbReference>
<name>D3PBB7_DEFDS</name>